<reference evidence="1 2" key="1">
    <citation type="journal article" date="2020" name="IScience">
        <title>Genome Sequencing of the Endangered Kingdonia uniflora (Circaeasteraceae, Ranunculales) Reveals Potential Mechanisms of Evolutionary Specialization.</title>
        <authorList>
            <person name="Sun Y."/>
            <person name="Deng T."/>
            <person name="Zhang A."/>
            <person name="Moore M.J."/>
            <person name="Landis J.B."/>
            <person name="Lin N."/>
            <person name="Zhang H."/>
            <person name="Zhang X."/>
            <person name="Huang J."/>
            <person name="Zhang X."/>
            <person name="Sun H."/>
            <person name="Wang H."/>
        </authorList>
    </citation>
    <scope>NUCLEOTIDE SEQUENCE [LARGE SCALE GENOMIC DNA]</scope>
    <source>
        <strain evidence="1">TB1705</strain>
        <tissue evidence="1">Leaf</tissue>
    </source>
</reference>
<gene>
    <name evidence="1" type="ORF">GIB67_014992</name>
</gene>
<accession>A0A7J7MU35</accession>
<comment type="caution">
    <text evidence="1">The sequence shown here is derived from an EMBL/GenBank/DDBJ whole genome shotgun (WGS) entry which is preliminary data.</text>
</comment>
<sequence length="207" mass="23808">MYQFHQQRESISNKKVHITRTYAIEGQVKEKSWWFSSLRDLINKLKMLKIEHIRLSAEALEYKKYIKDVIEMTSTIQSAISQKLELERDHMALKLKFIEGAKERKELYNMVLELKVQEAFAGATMAINFDSAKDGEQDKTSKIPKQEFLKACFSMASMTTIADLNDNWAAYARPGGWNGLSGMQVRFINFFCTDPDILEVGNGGMTF</sequence>
<dbReference type="EMBL" id="JACGCM010001237">
    <property type="protein sequence ID" value="KAF6158198.1"/>
    <property type="molecule type" value="Genomic_DNA"/>
</dbReference>
<name>A0A7J7MU35_9MAGN</name>
<proteinExistence type="predicted"/>
<evidence type="ECO:0000313" key="1">
    <source>
        <dbReference type="EMBL" id="KAF6158198.1"/>
    </source>
</evidence>
<dbReference type="AlphaFoldDB" id="A0A7J7MU35"/>
<keyword evidence="2" id="KW-1185">Reference proteome</keyword>
<dbReference type="Proteomes" id="UP000541444">
    <property type="component" value="Unassembled WGS sequence"/>
</dbReference>
<protein>
    <submittedName>
        <fullName evidence="1">Uncharacterized protein</fullName>
    </submittedName>
</protein>
<organism evidence="1 2">
    <name type="scientific">Kingdonia uniflora</name>
    <dbReference type="NCBI Taxonomy" id="39325"/>
    <lineage>
        <taxon>Eukaryota</taxon>
        <taxon>Viridiplantae</taxon>
        <taxon>Streptophyta</taxon>
        <taxon>Embryophyta</taxon>
        <taxon>Tracheophyta</taxon>
        <taxon>Spermatophyta</taxon>
        <taxon>Magnoliopsida</taxon>
        <taxon>Ranunculales</taxon>
        <taxon>Circaeasteraceae</taxon>
        <taxon>Kingdonia</taxon>
    </lineage>
</organism>
<dbReference type="OrthoDB" id="1728549at2759"/>
<evidence type="ECO:0000313" key="2">
    <source>
        <dbReference type="Proteomes" id="UP000541444"/>
    </source>
</evidence>